<dbReference type="PANTHER" id="PTHR14222">
    <property type="entry name" value="CONDENSIN"/>
    <property type="match status" value="1"/>
</dbReference>
<accession>A0A8S1EUU2</accession>
<evidence type="ECO:0000313" key="10">
    <source>
        <dbReference type="Proteomes" id="UP000494206"/>
    </source>
</evidence>
<feature type="compositionally biased region" description="Basic and acidic residues" evidence="7">
    <location>
        <begin position="456"/>
        <end position="465"/>
    </location>
</feature>
<dbReference type="OrthoDB" id="10263978at2759"/>
<dbReference type="GO" id="GO:0051301">
    <property type="term" value="P:cell division"/>
    <property type="evidence" value="ECO:0007669"/>
    <property type="project" value="UniProtKB-KW"/>
</dbReference>
<dbReference type="Gene3D" id="1.25.10.10">
    <property type="entry name" value="Leucine-rich Repeat Variant"/>
    <property type="match status" value="2"/>
</dbReference>
<feature type="compositionally biased region" description="Basic residues" evidence="7">
    <location>
        <begin position="466"/>
        <end position="476"/>
    </location>
</feature>
<protein>
    <recommendedName>
        <fullName evidence="8">Condensin complex subunit 1 C-terminal domain-containing protein</fullName>
    </recommendedName>
</protein>
<dbReference type="PANTHER" id="PTHR14222:SF1">
    <property type="entry name" value="CONDENSIN-2 COMPLEX SUBUNIT D3"/>
    <property type="match status" value="1"/>
</dbReference>
<dbReference type="EMBL" id="CADEPM010000006">
    <property type="protein sequence ID" value="CAB3407457.1"/>
    <property type="molecule type" value="Genomic_DNA"/>
</dbReference>
<proteinExistence type="predicted"/>
<dbReference type="Pfam" id="PF12717">
    <property type="entry name" value="Cnd1"/>
    <property type="match status" value="1"/>
</dbReference>
<feature type="region of interest" description="Disordered" evidence="7">
    <location>
        <begin position="163"/>
        <end position="189"/>
    </location>
</feature>
<dbReference type="GO" id="GO:0000796">
    <property type="term" value="C:condensin complex"/>
    <property type="evidence" value="ECO:0007669"/>
    <property type="project" value="TreeGrafter"/>
</dbReference>
<feature type="domain" description="Condensin complex subunit 1 C-terminal" evidence="8">
    <location>
        <begin position="1036"/>
        <end position="1143"/>
    </location>
</feature>
<feature type="compositionally biased region" description="Low complexity" evidence="7">
    <location>
        <begin position="1473"/>
        <end position="1490"/>
    </location>
</feature>
<dbReference type="InterPro" id="IPR016024">
    <property type="entry name" value="ARM-type_fold"/>
</dbReference>
<dbReference type="GO" id="GO:0042393">
    <property type="term" value="F:histone binding"/>
    <property type="evidence" value="ECO:0007669"/>
    <property type="project" value="TreeGrafter"/>
</dbReference>
<feature type="region of interest" description="Disordered" evidence="7">
    <location>
        <begin position="1451"/>
        <end position="1530"/>
    </location>
</feature>
<keyword evidence="3" id="KW-0498">Mitosis</keyword>
<keyword evidence="6" id="KW-0131">Cell cycle</keyword>
<organism evidence="9 10">
    <name type="scientific">Caenorhabditis bovis</name>
    <dbReference type="NCBI Taxonomy" id="2654633"/>
    <lineage>
        <taxon>Eukaryota</taxon>
        <taxon>Metazoa</taxon>
        <taxon>Ecdysozoa</taxon>
        <taxon>Nematoda</taxon>
        <taxon>Chromadorea</taxon>
        <taxon>Rhabditida</taxon>
        <taxon>Rhabditina</taxon>
        <taxon>Rhabditomorpha</taxon>
        <taxon>Rhabditoidea</taxon>
        <taxon>Rhabditidae</taxon>
        <taxon>Peloderinae</taxon>
        <taxon>Caenorhabditis</taxon>
    </lineage>
</organism>
<evidence type="ECO:0000259" key="8">
    <source>
        <dbReference type="Pfam" id="PF12717"/>
    </source>
</evidence>
<keyword evidence="10" id="KW-1185">Reference proteome</keyword>
<evidence type="ECO:0000256" key="5">
    <source>
        <dbReference type="ARBA" id="ARBA00023242"/>
    </source>
</evidence>
<evidence type="ECO:0000256" key="3">
    <source>
        <dbReference type="ARBA" id="ARBA00022776"/>
    </source>
</evidence>
<evidence type="ECO:0000256" key="7">
    <source>
        <dbReference type="SAM" id="MobiDB-lite"/>
    </source>
</evidence>
<feature type="region of interest" description="Disordered" evidence="7">
    <location>
        <begin position="1355"/>
        <end position="1380"/>
    </location>
</feature>
<feature type="compositionally biased region" description="Basic and acidic residues" evidence="7">
    <location>
        <begin position="1612"/>
        <end position="1623"/>
    </location>
</feature>
<evidence type="ECO:0000256" key="2">
    <source>
        <dbReference type="ARBA" id="ARBA00022618"/>
    </source>
</evidence>
<dbReference type="InterPro" id="IPR011989">
    <property type="entry name" value="ARM-like"/>
</dbReference>
<name>A0A8S1EUU2_9PELO</name>
<feature type="region of interest" description="Disordered" evidence="7">
    <location>
        <begin position="1596"/>
        <end position="1624"/>
    </location>
</feature>
<dbReference type="SUPFAM" id="SSF48371">
    <property type="entry name" value="ARM repeat"/>
    <property type="match status" value="1"/>
</dbReference>
<evidence type="ECO:0000256" key="4">
    <source>
        <dbReference type="ARBA" id="ARBA00023067"/>
    </source>
</evidence>
<comment type="caution">
    <text evidence="9">The sequence shown here is derived from an EMBL/GenBank/DDBJ whole genome shotgun (WGS) entry which is preliminary data.</text>
</comment>
<dbReference type="GO" id="GO:0007076">
    <property type="term" value="P:mitotic chromosome condensation"/>
    <property type="evidence" value="ECO:0007669"/>
    <property type="project" value="InterPro"/>
</dbReference>
<feature type="compositionally biased region" description="Acidic residues" evidence="7">
    <location>
        <begin position="429"/>
        <end position="455"/>
    </location>
</feature>
<evidence type="ECO:0000313" key="9">
    <source>
        <dbReference type="EMBL" id="CAB3407457.1"/>
    </source>
</evidence>
<reference evidence="9 10" key="1">
    <citation type="submission" date="2020-04" db="EMBL/GenBank/DDBJ databases">
        <authorList>
            <person name="Laetsch R D."/>
            <person name="Stevens L."/>
            <person name="Kumar S."/>
            <person name="Blaxter L. M."/>
        </authorList>
    </citation>
    <scope>NUCLEOTIDE SEQUENCE [LARGE SCALE GENOMIC DNA]</scope>
</reference>
<comment type="subcellular location">
    <subcellularLocation>
        <location evidence="1">Nucleus</location>
    </subcellularLocation>
</comment>
<dbReference type="GO" id="GO:0000779">
    <property type="term" value="C:condensed chromosome, centromeric region"/>
    <property type="evidence" value="ECO:0007669"/>
    <property type="project" value="TreeGrafter"/>
</dbReference>
<sequence length="1689" mass="191039">MSASDVSNILEQYFNQVNEIADIWATSCAECSYENFDEFIESNDLEAFHDTEFTQVLIEMEKFVTTMLLDNIKADAMEIFTEARVNPAKFNLLVWYLIEMARKSSSTGNTVRNGVNIACVYLGLCTFNGVHAAKLFQEPLFEKCLKIMLNCARTIQIGDVGGGVSKKANKKKQKNRTTDEGMEEEEGEVVMGPPRIGVDRAEDYLQTLTTMLYAFFANVGYSIPNEYIMMSLETIEEIGRLELDGRTSSKADGAMSMREFRAMSKFVDRYAALLHIVADSKFASWSAAVYGRIVRPRLALLPFASDANKTSKISTERKRAAEIAASFVIARLARNPPTHEMKLIRKIVEMIYYQCPDLQEYRALIAGNIVRILKAFPYEYAYDFVQSMRIYSKSRTAGVKQLSIELASQLLDNFDFSMADPGAVANTLESDDEESDDVDDEDEAESERDDDDDEEETRRNRSRRGETRKRMKKVPKKTNDLPRIEATKILYRIIYMSCLDKTAASRHHGAQFFAKILEDADRRAAFADACKTMNDEHDEKYGEIDDMNETIDGDETRANPKKGKTDLMLEEQAIIQKFKKLNMMNRGATRIETDVVFMLLKRLATDEKAPVRKSTCAAIFSFLLNCGDREKFEAIISLLELMCRDRLTSVRKVAADAMNELMMANSITFKEVLSSKWLGALLRMLNDGESEMQDHARKLIMKVLSPLLECPNELTWTLLKEIETVTTRRHYLMATLKETASSGLVKANVMETMKKHIEEGAVDRASAWMVLSQLSVVFKKNVEYAVEALYSTDLSSESKTVKYIIHVIANQFEKIPSETRADLLRFLQESLRMFTIHSSHARDIYHCVGRMMDGIGDEATNAAGFVRFGKELVDACFDTIVESFEMFKNKNEWSMKAESQERYLIVALNVTTEVFLFAPSLVPMYERLGKTLLMIVNAFDKSRNQSAINPDIPSLSQHTRPVTQMSEVAPSSQQQQHRVVNAMLEQCDAVGGVLFGDKTRAICAVALGTMILLDEKMLKLMPMFAKQLQINPAHEVRSNIVLAIGDICETYKTDRYAPVLAAALCDPSVVVRKHAILEIARLVSSSIFRFGGEVMIRIMLAILDANEDVRNDARLYIREVLQNDIPGFFSKFFVHYMIYLTQAKRIVRSVNEEENGHVDVTMGGGESLARSSRIAIYNFMIESLDDRQRFEVKKDICLKIINPIINGEFDFGDDNVYSLLEDALLIMSSSEMQVKMEVGKSDNENGLDEPPEAVMDAATKYMREVYLQNYMNTIIPSVLSLREFLIVHKSLLMRKCQLAIRMICIEHKNDLDVILRDNRQLKDEMAFELQRVKQRAEEANRILDEHIKKVVEFNKKQRRQSKQTEPMDVGEEGAATAGSPMRADAVVEMATPQRVAVLATPSTARVLGTPRSERPLSPKTVKKIRRSIGLLMHQNELALKPLQLDETHATLEGPVSSTPAPQVAAREIEESAETAAAAAAADDATDEAPAQVVDGDDDVAPTSEAPNNTSRRRKTPTPEEHDESRDANGKVWKRPKFSKFVRLDEDEEDRRKNFISDWRFVGDLQCSTALIVEMPMRILEHIDGASPDDASNVTLRRSVRSRSRAASAETANEAKKAKTDEQRGQTPIVWDETLIQGRHCSTPIRDENRHDVTFDLNLSAIDKVEREEAKRARRKTLRTTMAEIAEDDE</sequence>
<dbReference type="InterPro" id="IPR026971">
    <property type="entry name" value="CND1/NCAPD3"/>
</dbReference>
<keyword evidence="5" id="KW-0539">Nucleus</keyword>
<dbReference type="GO" id="GO:0010032">
    <property type="term" value="P:meiotic chromosome condensation"/>
    <property type="evidence" value="ECO:0007669"/>
    <property type="project" value="TreeGrafter"/>
</dbReference>
<dbReference type="Proteomes" id="UP000494206">
    <property type="component" value="Unassembled WGS sequence"/>
</dbReference>
<feature type="region of interest" description="Disordered" evidence="7">
    <location>
        <begin position="426"/>
        <end position="478"/>
    </location>
</feature>
<dbReference type="InterPro" id="IPR032682">
    <property type="entry name" value="Cnd1_C"/>
</dbReference>
<keyword evidence="4" id="KW-0226">DNA condensation</keyword>
<feature type="compositionally biased region" description="Basic and acidic residues" evidence="7">
    <location>
        <begin position="1516"/>
        <end position="1528"/>
    </location>
</feature>
<evidence type="ECO:0000256" key="1">
    <source>
        <dbReference type="ARBA" id="ARBA00004123"/>
    </source>
</evidence>
<gene>
    <name evidence="9" type="ORF">CBOVIS_LOCUS9385</name>
</gene>
<dbReference type="GO" id="GO:0005634">
    <property type="term" value="C:nucleus"/>
    <property type="evidence" value="ECO:0007669"/>
    <property type="project" value="UniProtKB-SubCell"/>
</dbReference>
<evidence type="ECO:0000256" key="6">
    <source>
        <dbReference type="ARBA" id="ARBA00023306"/>
    </source>
</evidence>
<keyword evidence="2" id="KW-0132">Cell division</keyword>